<dbReference type="OrthoDB" id="9766267at2"/>
<dbReference type="PANTHER" id="PTHR10283">
    <property type="entry name" value="SOLUTE CARRIER FAMILY 13 MEMBER"/>
    <property type="match status" value="1"/>
</dbReference>
<feature type="transmembrane region" description="Helical" evidence="6">
    <location>
        <begin position="289"/>
        <end position="312"/>
    </location>
</feature>
<proteinExistence type="predicted"/>
<accession>A0A380MP77</accession>
<sequence length="466" mass="49921">MTNTPDNTQQLTTLMPRGNLKGLLIMLIAAGLAFGLEAVLPFDANANKGLAILLFVAILWFTEAVHITVTALMVPILAALCAIPKMETKAALSSFADPIIFIFFGGFALATALHMQKLDKKIAMWLISLSKGNMLLAVLLIFLVTAFLSMWISNTATAAMMLPLALGMMDHLDKEKDRHTFAFVLLGIAYSASIGGLGTLVGSPPNMIAAKALSLDFPGWMKLGVPMMLIILPLMVFSLYVVLKPNLKQGSADLHKNQHIPWTPIRIITMILFVCTALAWIFSSKIAEYYPIAKLDTIIALIAAVLVVVLGLATWKDVADNTDWGVLLLFGGGIALSNLLKLSGASAVLGEQMASAFVLAHPFLVVLGVTAFIVILTEFTSNTASAALLVPIFASIATQMGLPKEVLVMVIGIGASCAFMLPVATPPNAIVFGTGLIKQRDMMRVGMLLNALCIVIIAAWAYFFLM</sequence>
<evidence type="ECO:0000313" key="8">
    <source>
        <dbReference type="Proteomes" id="UP000254601"/>
    </source>
</evidence>
<dbReference type="RefSeq" id="WP_072576971.1">
    <property type="nucleotide sequence ID" value="NZ_LWHB01000121.1"/>
</dbReference>
<feature type="transmembrane region" description="Helical" evidence="6">
    <location>
        <begin position="90"/>
        <end position="110"/>
    </location>
</feature>
<evidence type="ECO:0000313" key="7">
    <source>
        <dbReference type="EMBL" id="SUO93984.1"/>
    </source>
</evidence>
<feature type="transmembrane region" description="Helical" evidence="6">
    <location>
        <begin position="264"/>
        <end position="283"/>
    </location>
</feature>
<dbReference type="PANTHER" id="PTHR10283:SF82">
    <property type="entry name" value="SOLUTE CARRIER FAMILY 13 MEMBER 2"/>
    <property type="match status" value="1"/>
</dbReference>
<evidence type="ECO:0000256" key="6">
    <source>
        <dbReference type="SAM" id="Phobius"/>
    </source>
</evidence>
<feature type="transmembrane region" description="Helical" evidence="6">
    <location>
        <begin position="181"/>
        <end position="203"/>
    </location>
</feature>
<evidence type="ECO:0000256" key="4">
    <source>
        <dbReference type="ARBA" id="ARBA00022989"/>
    </source>
</evidence>
<feature type="transmembrane region" description="Helical" evidence="6">
    <location>
        <begin position="223"/>
        <end position="243"/>
    </location>
</feature>
<feature type="transmembrane region" description="Helical" evidence="6">
    <location>
        <begin position="122"/>
        <end position="144"/>
    </location>
</feature>
<evidence type="ECO:0000256" key="2">
    <source>
        <dbReference type="ARBA" id="ARBA00022448"/>
    </source>
</evidence>
<gene>
    <name evidence="7" type="primary">sdcS_2</name>
    <name evidence="7" type="ORF">NCTC13337_00516</name>
</gene>
<feature type="transmembrane region" description="Helical" evidence="6">
    <location>
        <begin position="354"/>
        <end position="376"/>
    </location>
</feature>
<dbReference type="InterPro" id="IPR001898">
    <property type="entry name" value="SLC13A/DASS"/>
</dbReference>
<feature type="transmembrane region" description="Helical" evidence="6">
    <location>
        <begin position="445"/>
        <end position="465"/>
    </location>
</feature>
<comment type="subcellular location">
    <subcellularLocation>
        <location evidence="1">Membrane</location>
        <topology evidence="1">Multi-pass membrane protein</topology>
    </subcellularLocation>
</comment>
<name>A0A380MP77_9GAMM</name>
<organism evidence="7 8">
    <name type="scientific">Suttonella ornithocola</name>
    <dbReference type="NCBI Taxonomy" id="279832"/>
    <lineage>
        <taxon>Bacteria</taxon>
        <taxon>Pseudomonadati</taxon>
        <taxon>Pseudomonadota</taxon>
        <taxon>Gammaproteobacteria</taxon>
        <taxon>Cardiobacteriales</taxon>
        <taxon>Cardiobacteriaceae</taxon>
        <taxon>Suttonella</taxon>
    </lineage>
</organism>
<dbReference type="CDD" id="cd01115">
    <property type="entry name" value="SLC13_permease"/>
    <property type="match status" value="1"/>
</dbReference>
<dbReference type="NCBIfam" id="TIGR00785">
    <property type="entry name" value="dass"/>
    <property type="match status" value="1"/>
</dbReference>
<feature type="transmembrane region" description="Helical" evidence="6">
    <location>
        <begin position="324"/>
        <end position="342"/>
    </location>
</feature>
<keyword evidence="2" id="KW-0813">Transport</keyword>
<dbReference type="GO" id="GO:0015141">
    <property type="term" value="F:succinate transmembrane transporter activity"/>
    <property type="evidence" value="ECO:0007669"/>
    <property type="project" value="UniProtKB-ARBA"/>
</dbReference>
<keyword evidence="5 6" id="KW-0472">Membrane</keyword>
<feature type="transmembrane region" description="Helical" evidence="6">
    <location>
        <begin position="52"/>
        <end position="78"/>
    </location>
</feature>
<evidence type="ECO:0000256" key="5">
    <source>
        <dbReference type="ARBA" id="ARBA00023136"/>
    </source>
</evidence>
<dbReference type="InterPro" id="IPR031312">
    <property type="entry name" value="Na/sul_symport_CS"/>
</dbReference>
<evidence type="ECO:0000256" key="1">
    <source>
        <dbReference type="ARBA" id="ARBA00004141"/>
    </source>
</evidence>
<evidence type="ECO:0000256" key="3">
    <source>
        <dbReference type="ARBA" id="ARBA00022692"/>
    </source>
</evidence>
<keyword evidence="4 6" id="KW-1133">Transmembrane helix</keyword>
<dbReference type="AlphaFoldDB" id="A0A380MP77"/>
<dbReference type="Pfam" id="PF00939">
    <property type="entry name" value="Na_sulph_symp"/>
    <property type="match status" value="1"/>
</dbReference>
<keyword evidence="3 6" id="KW-0812">Transmembrane</keyword>
<feature type="transmembrane region" description="Helical" evidence="6">
    <location>
        <begin position="20"/>
        <end position="40"/>
    </location>
</feature>
<dbReference type="Proteomes" id="UP000254601">
    <property type="component" value="Unassembled WGS sequence"/>
</dbReference>
<protein>
    <submittedName>
        <fullName evidence="7">Na(+)/dicarboxylate symporter</fullName>
    </submittedName>
</protein>
<dbReference type="GO" id="GO:0005886">
    <property type="term" value="C:plasma membrane"/>
    <property type="evidence" value="ECO:0007669"/>
    <property type="project" value="TreeGrafter"/>
</dbReference>
<dbReference type="PROSITE" id="PS01271">
    <property type="entry name" value="NA_SULFATE"/>
    <property type="match status" value="1"/>
</dbReference>
<feature type="transmembrane region" description="Helical" evidence="6">
    <location>
        <begin position="406"/>
        <end position="424"/>
    </location>
</feature>
<reference evidence="7 8" key="1">
    <citation type="submission" date="2018-06" db="EMBL/GenBank/DDBJ databases">
        <authorList>
            <consortium name="Pathogen Informatics"/>
            <person name="Doyle S."/>
        </authorList>
    </citation>
    <scope>NUCLEOTIDE SEQUENCE [LARGE SCALE GENOMIC DNA]</scope>
    <source>
        <strain evidence="7 8">NCTC13337</strain>
    </source>
</reference>
<dbReference type="EMBL" id="UHIC01000001">
    <property type="protein sequence ID" value="SUO93984.1"/>
    <property type="molecule type" value="Genomic_DNA"/>
</dbReference>
<keyword evidence="8" id="KW-1185">Reference proteome</keyword>
<feature type="transmembrane region" description="Helical" evidence="6">
    <location>
        <begin position="383"/>
        <end position="400"/>
    </location>
</feature>